<dbReference type="Gene3D" id="1.20.120.30">
    <property type="entry name" value="Aspartate receptor, ligand-binding domain"/>
    <property type="match status" value="1"/>
</dbReference>
<dbReference type="Gene3D" id="1.10.287.950">
    <property type="entry name" value="Methyl-accepting chemotaxis protein"/>
    <property type="match status" value="1"/>
</dbReference>
<dbReference type="AlphaFoldDB" id="A0A8K0V6Z5"/>
<keyword evidence="17" id="KW-1185">Reference proteome</keyword>
<evidence type="ECO:0000256" key="13">
    <source>
        <dbReference type="SAM" id="Phobius"/>
    </source>
</evidence>
<keyword evidence="8 13" id="KW-0472">Membrane</keyword>
<reference evidence="16" key="1">
    <citation type="submission" date="2021-01" db="EMBL/GenBank/DDBJ databases">
        <title>Intestinitalea alba gen. nov., sp. nov., a novel genus of the family Enterobacteriaceae, isolated from the gut of the plastic-eating mealworm Tenebrio molitor L.</title>
        <authorList>
            <person name="Yang Y."/>
        </authorList>
    </citation>
    <scope>NUCLEOTIDE SEQUENCE</scope>
    <source>
        <strain evidence="16">BIT-L3</strain>
    </source>
</reference>
<keyword evidence="5" id="KW-0997">Cell inner membrane</keyword>
<keyword evidence="2" id="KW-1003">Cell membrane</keyword>
<dbReference type="PANTHER" id="PTHR43531">
    <property type="entry name" value="PROTEIN ICFG"/>
    <property type="match status" value="1"/>
</dbReference>
<organism evidence="16 17">
    <name type="scientific">Tenebrionibacter intestinalis</name>
    <dbReference type="NCBI Taxonomy" id="2799638"/>
    <lineage>
        <taxon>Bacteria</taxon>
        <taxon>Pseudomonadati</taxon>
        <taxon>Pseudomonadota</taxon>
        <taxon>Gammaproteobacteria</taxon>
        <taxon>Enterobacterales</taxon>
        <taxon>Enterobacteriaceae</taxon>
        <taxon>Tenebrionibacter/Tenebrionicola group</taxon>
        <taxon>Tenebrionibacter</taxon>
    </lineage>
</organism>
<comment type="subcellular location">
    <subcellularLocation>
        <location evidence="1">Cell inner membrane</location>
        <topology evidence="1">Multi-pass membrane protein</topology>
    </subcellularLocation>
</comment>
<feature type="domain" description="Methyl-accepting transducer" evidence="14">
    <location>
        <begin position="273"/>
        <end position="502"/>
    </location>
</feature>
<sequence>MLKRITVIRSLMAALVLFGLLQIVSAVFFYKTVKEDGANLTELQMINQQQSLLNEGWASLLQARINLSRASLRLMMQKHDPATVTNLAELVESAQVSLREAREDMKTFKQIERDPRINAATVEKVLSEFSNYDAVLTEFGQMLKAGDLDGVVAQPTQKHQDSLKKSHDEFQREITHVYQLAKDELLNALKLAMGILAIIFVVIVGVMALVWYGFQGILIRPLKQLIGNIRSIARGDLVKKIEVEGTNEMGQLADSLREMQAALIQTVGDVRRGAEAIYSKSEEISAGNGSLSARTEQQAAALEETAASMEQLTATVKQNADNADQARKMALVASETARQGGLAVGNVVMTMNGIASSSQKIADITNLIDGIAFQTNILALNAAVEAARAGEQGRGFAVVASEVRSLAQRSAEAAKEIKILIDDSVSQVACGSQQAEDAGETMNNIVQEIDNVNKIINEIASASEEQSRGISQVSIAVSEIDTVTQQNSSLVEESAASAVALEEQAERLKQAVAVFRIERGSAGRA</sequence>
<comment type="similarity">
    <text evidence="10">Belongs to the methyl-accepting chemotaxis (MCP) protein family.</text>
</comment>
<keyword evidence="12" id="KW-0175">Coiled coil</keyword>
<dbReference type="GO" id="GO:0004888">
    <property type="term" value="F:transmembrane signaling receptor activity"/>
    <property type="evidence" value="ECO:0007669"/>
    <property type="project" value="InterPro"/>
</dbReference>
<dbReference type="InterPro" id="IPR004091">
    <property type="entry name" value="Chemotax_Me-accpt_rcpt_Me-site"/>
</dbReference>
<dbReference type="PROSITE" id="PS50885">
    <property type="entry name" value="HAMP"/>
    <property type="match status" value="1"/>
</dbReference>
<evidence type="ECO:0000256" key="9">
    <source>
        <dbReference type="ARBA" id="ARBA00023224"/>
    </source>
</evidence>
<evidence type="ECO:0000256" key="12">
    <source>
        <dbReference type="SAM" id="Coils"/>
    </source>
</evidence>
<dbReference type="RefSeq" id="WP_317978224.1">
    <property type="nucleotide sequence ID" value="NZ_JAEPBH010000032.1"/>
</dbReference>
<keyword evidence="7 13" id="KW-1133">Transmembrane helix</keyword>
<keyword evidence="4" id="KW-0145">Chemotaxis</keyword>
<keyword evidence="6 13" id="KW-0812">Transmembrane</keyword>
<protein>
    <submittedName>
        <fullName evidence="16">Tar ligand binding domain-containing protein</fullName>
    </submittedName>
</protein>
<evidence type="ECO:0000256" key="5">
    <source>
        <dbReference type="ARBA" id="ARBA00022519"/>
    </source>
</evidence>
<keyword evidence="9 11" id="KW-0807">Transducer</keyword>
<feature type="coiled-coil region" evidence="12">
    <location>
        <begin position="292"/>
        <end position="329"/>
    </location>
</feature>
<evidence type="ECO:0000256" key="11">
    <source>
        <dbReference type="PROSITE-ProRule" id="PRU00284"/>
    </source>
</evidence>
<evidence type="ECO:0000313" key="17">
    <source>
        <dbReference type="Proteomes" id="UP000659047"/>
    </source>
</evidence>
<evidence type="ECO:0000256" key="8">
    <source>
        <dbReference type="ARBA" id="ARBA00023136"/>
    </source>
</evidence>
<dbReference type="Pfam" id="PF00672">
    <property type="entry name" value="HAMP"/>
    <property type="match status" value="1"/>
</dbReference>
<dbReference type="Pfam" id="PF00015">
    <property type="entry name" value="MCPsignal"/>
    <property type="match status" value="1"/>
</dbReference>
<feature type="transmembrane region" description="Helical" evidence="13">
    <location>
        <begin position="191"/>
        <end position="214"/>
    </location>
</feature>
<dbReference type="SMART" id="SM00283">
    <property type="entry name" value="MA"/>
    <property type="match status" value="1"/>
</dbReference>
<dbReference type="FunFam" id="1.10.287.950:FF:000001">
    <property type="entry name" value="Methyl-accepting chemotaxis sensory transducer"/>
    <property type="match status" value="1"/>
</dbReference>
<feature type="domain" description="HAMP" evidence="15">
    <location>
        <begin position="216"/>
        <end position="268"/>
    </location>
</feature>
<dbReference type="PANTHER" id="PTHR43531:SF14">
    <property type="entry name" value="METHYL-ACCEPTING CHEMOTAXIS PROTEIN I-RELATED"/>
    <property type="match status" value="1"/>
</dbReference>
<evidence type="ECO:0000256" key="6">
    <source>
        <dbReference type="ARBA" id="ARBA00022692"/>
    </source>
</evidence>
<dbReference type="GO" id="GO:0007165">
    <property type="term" value="P:signal transduction"/>
    <property type="evidence" value="ECO:0007669"/>
    <property type="project" value="UniProtKB-KW"/>
</dbReference>
<dbReference type="InterPro" id="IPR003660">
    <property type="entry name" value="HAMP_dom"/>
</dbReference>
<dbReference type="SMART" id="SM00304">
    <property type="entry name" value="HAMP"/>
    <property type="match status" value="1"/>
</dbReference>
<dbReference type="PROSITE" id="PS00538">
    <property type="entry name" value="CHEMOTAXIS_TRANSDUC_1"/>
    <property type="match status" value="1"/>
</dbReference>
<dbReference type="InterPro" id="IPR051310">
    <property type="entry name" value="MCP_chemotaxis"/>
</dbReference>
<dbReference type="InterPro" id="IPR035440">
    <property type="entry name" value="4HB_MCP_dom_sf"/>
</dbReference>
<evidence type="ECO:0000259" key="15">
    <source>
        <dbReference type="PROSITE" id="PS50885"/>
    </source>
</evidence>
<evidence type="ECO:0000256" key="7">
    <source>
        <dbReference type="ARBA" id="ARBA00022989"/>
    </source>
</evidence>
<name>A0A8K0V6Z5_9ENTR</name>
<dbReference type="SMART" id="SM00319">
    <property type="entry name" value="TarH"/>
    <property type="match status" value="1"/>
</dbReference>
<accession>A0A8K0V6Z5</accession>
<dbReference type="SUPFAM" id="SSF47170">
    <property type="entry name" value="Aspartate receptor, ligand-binding domain"/>
    <property type="match status" value="1"/>
</dbReference>
<dbReference type="EMBL" id="JAEPBH010000032">
    <property type="protein sequence ID" value="MBK4716129.1"/>
    <property type="molecule type" value="Genomic_DNA"/>
</dbReference>
<dbReference type="CDD" id="cd06225">
    <property type="entry name" value="HAMP"/>
    <property type="match status" value="1"/>
</dbReference>
<evidence type="ECO:0000259" key="14">
    <source>
        <dbReference type="PROSITE" id="PS50111"/>
    </source>
</evidence>
<evidence type="ECO:0000256" key="3">
    <source>
        <dbReference type="ARBA" id="ARBA00022481"/>
    </source>
</evidence>
<gene>
    <name evidence="16" type="ORF">JJB97_12495</name>
</gene>
<dbReference type="CDD" id="cd19407">
    <property type="entry name" value="Tar_Tsr_sensor"/>
    <property type="match status" value="1"/>
</dbReference>
<comment type="caution">
    <text evidence="16">The sequence shown here is derived from an EMBL/GenBank/DDBJ whole genome shotgun (WGS) entry which is preliminary data.</text>
</comment>
<dbReference type="PRINTS" id="PR00260">
    <property type="entry name" value="CHEMTRNSDUCR"/>
</dbReference>
<feature type="coiled-coil region" evidence="12">
    <location>
        <begin position="491"/>
        <end position="518"/>
    </location>
</feature>
<evidence type="ECO:0000256" key="2">
    <source>
        <dbReference type="ARBA" id="ARBA00022475"/>
    </source>
</evidence>
<keyword evidence="3" id="KW-0488">Methylation</keyword>
<dbReference type="InterPro" id="IPR004090">
    <property type="entry name" value="Chemotax_Me-accpt_rcpt"/>
</dbReference>
<dbReference type="Proteomes" id="UP000659047">
    <property type="component" value="Unassembled WGS sequence"/>
</dbReference>
<evidence type="ECO:0000256" key="4">
    <source>
        <dbReference type="ARBA" id="ARBA00022500"/>
    </source>
</evidence>
<evidence type="ECO:0000313" key="16">
    <source>
        <dbReference type="EMBL" id="MBK4716129.1"/>
    </source>
</evidence>
<dbReference type="InterPro" id="IPR004089">
    <property type="entry name" value="MCPsignal_dom"/>
</dbReference>
<dbReference type="InterPro" id="IPR003122">
    <property type="entry name" value="Tar_rcpt_lig-bd"/>
</dbReference>
<dbReference type="GO" id="GO:0006935">
    <property type="term" value="P:chemotaxis"/>
    <property type="evidence" value="ECO:0007669"/>
    <property type="project" value="UniProtKB-KW"/>
</dbReference>
<dbReference type="GO" id="GO:0005886">
    <property type="term" value="C:plasma membrane"/>
    <property type="evidence" value="ECO:0007669"/>
    <property type="project" value="UniProtKB-SubCell"/>
</dbReference>
<dbReference type="SUPFAM" id="SSF58104">
    <property type="entry name" value="Methyl-accepting chemotaxis protein (MCP) signaling domain"/>
    <property type="match status" value="1"/>
</dbReference>
<proteinExistence type="inferred from homology"/>
<dbReference type="PROSITE" id="PS50111">
    <property type="entry name" value="CHEMOTAXIS_TRANSDUC_2"/>
    <property type="match status" value="1"/>
</dbReference>
<evidence type="ECO:0000256" key="1">
    <source>
        <dbReference type="ARBA" id="ARBA00004429"/>
    </source>
</evidence>
<evidence type="ECO:0000256" key="10">
    <source>
        <dbReference type="ARBA" id="ARBA00029447"/>
    </source>
</evidence>
<dbReference type="CDD" id="cd11386">
    <property type="entry name" value="MCP_signal"/>
    <property type="match status" value="1"/>
</dbReference>
<dbReference type="Pfam" id="PF02203">
    <property type="entry name" value="TarH"/>
    <property type="match status" value="1"/>
</dbReference>